<dbReference type="EMBL" id="CP001614">
    <property type="protein sequence ID" value="ACR14262.1"/>
    <property type="molecule type" value="Genomic_DNA"/>
</dbReference>
<dbReference type="SUPFAM" id="SSF55874">
    <property type="entry name" value="ATPase domain of HSP90 chaperone/DNA topoisomerase II/histidine kinase"/>
    <property type="match status" value="1"/>
</dbReference>
<dbReference type="OrthoDB" id="9776727at2"/>
<dbReference type="Proteomes" id="UP000009080">
    <property type="component" value="Chromosome"/>
</dbReference>
<dbReference type="Gene3D" id="1.10.287.130">
    <property type="match status" value="1"/>
</dbReference>
<dbReference type="STRING" id="377629.TERTU_1326"/>
<proteinExistence type="predicted"/>
<dbReference type="SMART" id="SM00387">
    <property type="entry name" value="HATPase_c"/>
    <property type="match status" value="1"/>
</dbReference>
<keyword evidence="6" id="KW-1185">Reference proteome</keyword>
<dbReference type="SMART" id="SM00091">
    <property type="entry name" value="PAS"/>
    <property type="match status" value="1"/>
</dbReference>
<dbReference type="CDD" id="cd00082">
    <property type="entry name" value="HisKA"/>
    <property type="match status" value="1"/>
</dbReference>
<dbReference type="Pfam" id="PF02518">
    <property type="entry name" value="HATPase_c"/>
    <property type="match status" value="1"/>
</dbReference>
<dbReference type="InterPro" id="IPR000014">
    <property type="entry name" value="PAS"/>
</dbReference>
<dbReference type="PRINTS" id="PR00344">
    <property type="entry name" value="BCTRLSENSOR"/>
</dbReference>
<dbReference type="PANTHER" id="PTHR43065">
    <property type="entry name" value="SENSOR HISTIDINE KINASE"/>
    <property type="match status" value="1"/>
</dbReference>
<dbReference type="SUPFAM" id="SSF47384">
    <property type="entry name" value="Homodimeric domain of signal transducing histidine kinase"/>
    <property type="match status" value="1"/>
</dbReference>
<dbReference type="InterPro" id="IPR003661">
    <property type="entry name" value="HisK_dim/P_dom"/>
</dbReference>
<evidence type="ECO:0000259" key="4">
    <source>
        <dbReference type="PROSITE" id="PS50109"/>
    </source>
</evidence>
<accession>C5BS01</accession>
<dbReference type="HOGENOM" id="CLU_000445_114_39_6"/>
<dbReference type="InterPro" id="IPR005467">
    <property type="entry name" value="His_kinase_dom"/>
</dbReference>
<reference evidence="5 6" key="1">
    <citation type="journal article" date="2009" name="PLoS ONE">
        <title>The complete genome of Teredinibacter turnerae T7901: an intracellular endosymbiont of marine wood-boring bivalves (shipworms).</title>
        <authorList>
            <person name="Yang J.C."/>
            <person name="Madupu R."/>
            <person name="Durkin A.S."/>
            <person name="Ekborg N.A."/>
            <person name="Pedamallu C.S."/>
            <person name="Hostetler J.B."/>
            <person name="Radune D."/>
            <person name="Toms B.S."/>
            <person name="Henrissat B."/>
            <person name="Coutinho P.M."/>
            <person name="Schwarz S."/>
            <person name="Field L."/>
            <person name="Trindade-Silva A.E."/>
            <person name="Soares C.A.G."/>
            <person name="Elshahawi S."/>
            <person name="Hanora A."/>
            <person name="Schmidt E.W."/>
            <person name="Haygood M.G."/>
            <person name="Posfai J."/>
            <person name="Benner J."/>
            <person name="Madinger C."/>
            <person name="Nove J."/>
            <person name="Anton B."/>
            <person name="Chaudhary K."/>
            <person name="Foster J."/>
            <person name="Holman A."/>
            <person name="Kumar S."/>
            <person name="Lessard P.A."/>
            <person name="Luyten Y.A."/>
            <person name="Slatko B."/>
            <person name="Wood N."/>
            <person name="Wu B."/>
            <person name="Teplitski M."/>
            <person name="Mougous J.D."/>
            <person name="Ward N."/>
            <person name="Eisen J.A."/>
            <person name="Badger J.H."/>
            <person name="Distel D.L."/>
        </authorList>
    </citation>
    <scope>NUCLEOTIDE SEQUENCE [LARGE SCALE GENOMIC DNA]</scope>
    <source>
        <strain evidence="6">ATCC 39867 / T7901</strain>
    </source>
</reference>
<dbReference type="Gene3D" id="3.30.565.10">
    <property type="entry name" value="Histidine kinase-like ATPase, C-terminal domain"/>
    <property type="match status" value="1"/>
</dbReference>
<evidence type="ECO:0000313" key="5">
    <source>
        <dbReference type="EMBL" id="ACR14262.1"/>
    </source>
</evidence>
<dbReference type="InterPro" id="IPR036890">
    <property type="entry name" value="HATPase_C_sf"/>
</dbReference>
<dbReference type="CDD" id="cd00075">
    <property type="entry name" value="HATPase"/>
    <property type="match status" value="1"/>
</dbReference>
<dbReference type="InterPro" id="IPR003594">
    <property type="entry name" value="HATPase_dom"/>
</dbReference>
<dbReference type="EC" id="2.7.13.3" evidence="2"/>
<evidence type="ECO:0000256" key="3">
    <source>
        <dbReference type="ARBA" id="ARBA00022553"/>
    </source>
</evidence>
<dbReference type="PANTHER" id="PTHR43065:SF29">
    <property type="entry name" value="SENSOR PROTEIN KINASE FLES"/>
    <property type="match status" value="1"/>
</dbReference>
<evidence type="ECO:0000256" key="2">
    <source>
        <dbReference type="ARBA" id="ARBA00012438"/>
    </source>
</evidence>
<evidence type="ECO:0000313" key="6">
    <source>
        <dbReference type="Proteomes" id="UP000009080"/>
    </source>
</evidence>
<dbReference type="RefSeq" id="WP_015820378.1">
    <property type="nucleotide sequence ID" value="NC_012997.1"/>
</dbReference>
<dbReference type="CDD" id="cd00130">
    <property type="entry name" value="PAS"/>
    <property type="match status" value="1"/>
</dbReference>
<comment type="catalytic activity">
    <reaction evidence="1">
        <text>ATP + protein L-histidine = ADP + protein N-phospho-L-histidine.</text>
        <dbReference type="EC" id="2.7.13.3"/>
    </reaction>
</comment>
<name>C5BS01_TERTT</name>
<feature type="domain" description="Histidine kinase" evidence="4">
    <location>
        <begin position="198"/>
        <end position="411"/>
    </location>
</feature>
<dbReference type="GO" id="GO:0000155">
    <property type="term" value="F:phosphorelay sensor kinase activity"/>
    <property type="evidence" value="ECO:0007669"/>
    <property type="project" value="InterPro"/>
</dbReference>
<organism evidence="5 6">
    <name type="scientific">Teredinibacter turnerae (strain ATCC 39867 / T7901)</name>
    <dbReference type="NCBI Taxonomy" id="377629"/>
    <lineage>
        <taxon>Bacteria</taxon>
        <taxon>Pseudomonadati</taxon>
        <taxon>Pseudomonadota</taxon>
        <taxon>Gammaproteobacteria</taxon>
        <taxon>Cellvibrionales</taxon>
        <taxon>Cellvibrionaceae</taxon>
        <taxon>Teredinibacter</taxon>
    </lineage>
</organism>
<dbReference type="PROSITE" id="PS50109">
    <property type="entry name" value="HIS_KIN"/>
    <property type="match status" value="1"/>
</dbReference>
<dbReference type="SUPFAM" id="SSF55785">
    <property type="entry name" value="PYP-like sensor domain (PAS domain)"/>
    <property type="match status" value="1"/>
</dbReference>
<dbReference type="InterPro" id="IPR036097">
    <property type="entry name" value="HisK_dim/P_sf"/>
</dbReference>
<evidence type="ECO:0000256" key="1">
    <source>
        <dbReference type="ARBA" id="ARBA00000085"/>
    </source>
</evidence>
<dbReference type="AlphaFoldDB" id="C5BS01"/>
<gene>
    <name evidence="5" type="ordered locus">TERTU_1326</name>
</gene>
<dbReference type="eggNOG" id="COG0642">
    <property type="taxonomic scope" value="Bacteria"/>
</dbReference>
<dbReference type="InterPro" id="IPR004358">
    <property type="entry name" value="Sig_transdc_His_kin-like_C"/>
</dbReference>
<dbReference type="KEGG" id="ttu:TERTU_1326"/>
<keyword evidence="3" id="KW-0597">Phosphoprotein</keyword>
<sequence>MSGEALLKRQDGDELLDSFADKQDSLAAAFQFFNETSAQLTRSYHMLESKVAELTGELDRVSAEKVQEQTSREQLATQMQTLLEVLPAGVIVLDNRGYIVECNPAARILLEVALEGRLWREVIAECFAPKNDDGLEVSTRAGRRLSVATSSLDAHRSPAQTGLGGQIILLTDLTETRELQQRVSRSERLSAMGKMVSALAHQVRTPLSAAMLYAEHLTQGELDHTKRAEFSHKLYGRLQHMERQVRDMLLFVKSELPLNDIVGAGDLLAGLQAAAEVPLATSKSRCEWRLKTPVAIKCHREALISALMNLVTNAIQAQGEGANLEVIFDCGRAVSGEDISTLTIEISDDGPGMSTALLAQAKDLFVTTKAQGTGLGLAVVQSVARAHGGQFELFSEPGEGVTALLQIPVYEQKYA</sequence>
<protein>
    <recommendedName>
        <fullName evidence="2">histidine kinase</fullName>
        <ecNumber evidence="2">2.7.13.3</ecNumber>
    </recommendedName>
</protein>
<dbReference type="Pfam" id="PF13188">
    <property type="entry name" value="PAS_8"/>
    <property type="match status" value="1"/>
</dbReference>
<dbReference type="SMART" id="SM00388">
    <property type="entry name" value="HisKA"/>
    <property type="match status" value="1"/>
</dbReference>
<dbReference type="Pfam" id="PF00512">
    <property type="entry name" value="HisKA"/>
    <property type="match status" value="1"/>
</dbReference>
<dbReference type="Gene3D" id="3.30.450.20">
    <property type="entry name" value="PAS domain"/>
    <property type="match status" value="1"/>
</dbReference>
<dbReference type="InterPro" id="IPR035965">
    <property type="entry name" value="PAS-like_dom_sf"/>
</dbReference>